<dbReference type="SUPFAM" id="SSF48264">
    <property type="entry name" value="Cytochrome P450"/>
    <property type="match status" value="1"/>
</dbReference>
<dbReference type="PANTHER" id="PTHR47947:SF26">
    <property type="entry name" value="CYTOCHROME P450"/>
    <property type="match status" value="1"/>
</dbReference>
<keyword evidence="10 13" id="KW-0503">Monooxygenase</keyword>
<feature type="transmembrane region" description="Helical" evidence="14">
    <location>
        <begin position="64"/>
        <end position="85"/>
    </location>
</feature>
<keyword evidence="6 12" id="KW-0479">Metal-binding</keyword>
<evidence type="ECO:0000256" key="3">
    <source>
        <dbReference type="ARBA" id="ARBA00010617"/>
    </source>
</evidence>
<dbReference type="EMBL" id="JAEACU010000006">
    <property type="protein sequence ID" value="KAH7524023.1"/>
    <property type="molecule type" value="Genomic_DNA"/>
</dbReference>
<evidence type="ECO:0000256" key="11">
    <source>
        <dbReference type="ARBA" id="ARBA00023136"/>
    </source>
</evidence>
<dbReference type="PROSITE" id="PS00086">
    <property type="entry name" value="CYTOCHROME_P450"/>
    <property type="match status" value="1"/>
</dbReference>
<sequence>MHRWRMIIVSSSVSMVAAHKDQLHVERPTLEFLYEGISSYDHEYRGKKKKGTLLTRSKVATMEFLPLQSLLSIITVILSLSLFICNSQLWRSRSSSANEKRTLPPQPGNAWPLIGHLHLFHGSKQDPIHVIFGNMADDLGPIFLIKLGVHRILVISNWEMAKQCFITNDKVFSNRPNFLGLEIMGYNYAMFGFGPYGPYWRQMRKITTFELLSNLRLVKLKHVLESELKSSMEDMYRLWLEKKSSSNQVSMEMTKWFADTINLNVIFRMVLGKPHAGSADGWPKALQAFLDLAGTFSVSEALPMLRWLDMGGFVKAMERTAKEIDNFLSEWLEQHKQNRINFNSDDEHSEKDFMDVMLSVLDKEQISSYDVDTIIKATSLTVMAGTNSTTITLSWALSLLLNNRNTLKKAQQELDLQVGRGRSVQESDLKKLVYLQAIIKETMRLHPAAPLAPHESMEDCKMGGYHVPAGTRVLINIPKIQRDPSVWPDPLEFRPERFLTTHKDVDVGGQHFELLPFGSGRRVCPGVSFSLQIIQLVLATLLHGFEIETPFDEPVDMTEKPGLVIPRAAPLEVLLKPRLHPCCYSI</sequence>
<dbReference type="CDD" id="cd20654">
    <property type="entry name" value="CYP82"/>
    <property type="match status" value="1"/>
</dbReference>
<dbReference type="GO" id="GO:0016020">
    <property type="term" value="C:membrane"/>
    <property type="evidence" value="ECO:0007669"/>
    <property type="project" value="UniProtKB-SubCell"/>
</dbReference>
<evidence type="ECO:0008006" key="17">
    <source>
        <dbReference type="Google" id="ProtNLM"/>
    </source>
</evidence>
<gene>
    <name evidence="15" type="ORF">FEM48_Zijuj06G0074400</name>
</gene>
<dbReference type="InterPro" id="IPR050651">
    <property type="entry name" value="Plant_Cytochrome_P450_Monoox"/>
</dbReference>
<keyword evidence="8 13" id="KW-0560">Oxidoreductase</keyword>
<organism evidence="15 16">
    <name type="scientific">Ziziphus jujuba var. spinosa</name>
    <dbReference type="NCBI Taxonomy" id="714518"/>
    <lineage>
        <taxon>Eukaryota</taxon>
        <taxon>Viridiplantae</taxon>
        <taxon>Streptophyta</taxon>
        <taxon>Embryophyta</taxon>
        <taxon>Tracheophyta</taxon>
        <taxon>Spermatophyta</taxon>
        <taxon>Magnoliopsida</taxon>
        <taxon>eudicotyledons</taxon>
        <taxon>Gunneridae</taxon>
        <taxon>Pentapetalae</taxon>
        <taxon>rosids</taxon>
        <taxon>fabids</taxon>
        <taxon>Rosales</taxon>
        <taxon>Rhamnaceae</taxon>
        <taxon>Paliureae</taxon>
        <taxon>Ziziphus</taxon>
    </lineage>
</organism>
<evidence type="ECO:0000256" key="10">
    <source>
        <dbReference type="ARBA" id="ARBA00023033"/>
    </source>
</evidence>
<dbReference type="PRINTS" id="PR00385">
    <property type="entry name" value="P450"/>
</dbReference>
<dbReference type="InterPro" id="IPR036396">
    <property type="entry name" value="Cyt_P450_sf"/>
</dbReference>
<evidence type="ECO:0000256" key="5">
    <source>
        <dbReference type="ARBA" id="ARBA00022692"/>
    </source>
</evidence>
<keyword evidence="11 14" id="KW-0472">Membrane</keyword>
<dbReference type="Gene3D" id="1.10.630.10">
    <property type="entry name" value="Cytochrome P450"/>
    <property type="match status" value="1"/>
</dbReference>
<dbReference type="PANTHER" id="PTHR47947">
    <property type="entry name" value="CYTOCHROME P450 82C3-RELATED"/>
    <property type="match status" value="1"/>
</dbReference>
<dbReference type="InterPro" id="IPR017972">
    <property type="entry name" value="Cyt_P450_CS"/>
</dbReference>
<comment type="subcellular location">
    <subcellularLocation>
        <location evidence="2">Membrane</location>
    </subcellularLocation>
</comment>
<dbReference type="FunFam" id="1.10.630.10:FF:000026">
    <property type="entry name" value="Cytochrome P450 82C4"/>
    <property type="match status" value="1"/>
</dbReference>
<evidence type="ECO:0000256" key="13">
    <source>
        <dbReference type="RuleBase" id="RU000461"/>
    </source>
</evidence>
<evidence type="ECO:0000256" key="14">
    <source>
        <dbReference type="SAM" id="Phobius"/>
    </source>
</evidence>
<dbReference type="InterPro" id="IPR001128">
    <property type="entry name" value="Cyt_P450"/>
</dbReference>
<dbReference type="Proteomes" id="UP000813462">
    <property type="component" value="Unassembled WGS sequence"/>
</dbReference>
<comment type="similarity">
    <text evidence="3 13">Belongs to the cytochrome P450 family.</text>
</comment>
<dbReference type="GO" id="GO:0020037">
    <property type="term" value="F:heme binding"/>
    <property type="evidence" value="ECO:0007669"/>
    <property type="project" value="InterPro"/>
</dbReference>
<dbReference type="GO" id="GO:0016705">
    <property type="term" value="F:oxidoreductase activity, acting on paired donors, with incorporation or reduction of molecular oxygen"/>
    <property type="evidence" value="ECO:0007669"/>
    <property type="project" value="InterPro"/>
</dbReference>
<comment type="caution">
    <text evidence="15">The sequence shown here is derived from an EMBL/GenBank/DDBJ whole genome shotgun (WGS) entry which is preliminary data.</text>
</comment>
<dbReference type="Pfam" id="PF00067">
    <property type="entry name" value="p450"/>
    <property type="match status" value="1"/>
</dbReference>
<proteinExistence type="inferred from homology"/>
<keyword evidence="5 14" id="KW-0812">Transmembrane</keyword>
<keyword evidence="4 12" id="KW-0349">Heme</keyword>
<comment type="cofactor">
    <cofactor evidence="1 12">
        <name>heme</name>
        <dbReference type="ChEBI" id="CHEBI:30413"/>
    </cofactor>
</comment>
<evidence type="ECO:0000313" key="15">
    <source>
        <dbReference type="EMBL" id="KAH7524023.1"/>
    </source>
</evidence>
<evidence type="ECO:0000256" key="4">
    <source>
        <dbReference type="ARBA" id="ARBA00022617"/>
    </source>
</evidence>
<name>A0A978V7Y8_ZIZJJ</name>
<dbReference type="GO" id="GO:0005506">
    <property type="term" value="F:iron ion binding"/>
    <property type="evidence" value="ECO:0007669"/>
    <property type="project" value="InterPro"/>
</dbReference>
<evidence type="ECO:0000256" key="9">
    <source>
        <dbReference type="ARBA" id="ARBA00023004"/>
    </source>
</evidence>
<dbReference type="InterPro" id="IPR002401">
    <property type="entry name" value="Cyt_P450_E_grp-I"/>
</dbReference>
<accession>A0A978V7Y8</accession>
<dbReference type="GO" id="GO:0004497">
    <property type="term" value="F:monooxygenase activity"/>
    <property type="evidence" value="ECO:0007669"/>
    <property type="project" value="UniProtKB-KW"/>
</dbReference>
<reference evidence="15" key="1">
    <citation type="journal article" date="2021" name="Front. Plant Sci.">
        <title>Chromosome-Scale Genome Assembly for Chinese Sour Jujube and Insights Into Its Genome Evolution and Domestication Signature.</title>
        <authorList>
            <person name="Shen L.-Y."/>
            <person name="Luo H."/>
            <person name="Wang X.-L."/>
            <person name="Wang X.-M."/>
            <person name="Qiu X.-J."/>
            <person name="Liu H."/>
            <person name="Zhou S.-S."/>
            <person name="Jia K.-H."/>
            <person name="Nie S."/>
            <person name="Bao Y.-T."/>
            <person name="Zhang R.-G."/>
            <person name="Yun Q.-Z."/>
            <person name="Chai Y.-H."/>
            <person name="Lu J.-Y."/>
            <person name="Li Y."/>
            <person name="Zhao S.-W."/>
            <person name="Mao J.-F."/>
            <person name="Jia S.-G."/>
            <person name="Mao Y.-M."/>
        </authorList>
    </citation>
    <scope>NUCLEOTIDE SEQUENCE</scope>
    <source>
        <strain evidence="15">AT0</strain>
        <tissue evidence="15">Leaf</tissue>
    </source>
</reference>
<dbReference type="PRINTS" id="PR00463">
    <property type="entry name" value="EP450I"/>
</dbReference>
<evidence type="ECO:0000256" key="12">
    <source>
        <dbReference type="PIRSR" id="PIRSR602401-1"/>
    </source>
</evidence>
<evidence type="ECO:0000256" key="1">
    <source>
        <dbReference type="ARBA" id="ARBA00001971"/>
    </source>
</evidence>
<evidence type="ECO:0000313" key="16">
    <source>
        <dbReference type="Proteomes" id="UP000813462"/>
    </source>
</evidence>
<evidence type="ECO:0000256" key="6">
    <source>
        <dbReference type="ARBA" id="ARBA00022723"/>
    </source>
</evidence>
<protein>
    <recommendedName>
        <fullName evidence="17">Cytochrome P450 CYP82D47-like</fullName>
    </recommendedName>
</protein>
<keyword evidence="9 12" id="KW-0408">Iron</keyword>
<evidence type="ECO:0000256" key="2">
    <source>
        <dbReference type="ARBA" id="ARBA00004370"/>
    </source>
</evidence>
<feature type="binding site" description="axial binding residue" evidence="12">
    <location>
        <position position="524"/>
    </location>
    <ligand>
        <name>heme</name>
        <dbReference type="ChEBI" id="CHEBI:30413"/>
    </ligand>
    <ligandPart>
        <name>Fe</name>
        <dbReference type="ChEBI" id="CHEBI:18248"/>
    </ligandPart>
</feature>
<evidence type="ECO:0000256" key="7">
    <source>
        <dbReference type="ARBA" id="ARBA00022989"/>
    </source>
</evidence>
<keyword evidence="7 14" id="KW-1133">Transmembrane helix</keyword>
<evidence type="ECO:0000256" key="8">
    <source>
        <dbReference type="ARBA" id="ARBA00023002"/>
    </source>
</evidence>
<dbReference type="AlphaFoldDB" id="A0A978V7Y8"/>